<proteinExistence type="inferred from homology"/>
<feature type="signal peptide" evidence="3">
    <location>
        <begin position="1"/>
        <end position="22"/>
    </location>
</feature>
<dbReference type="InterPro" id="IPR018114">
    <property type="entry name" value="TRYPSIN_HIS"/>
</dbReference>
<gene>
    <name evidence="7" type="primary">LOC114329382</name>
</gene>
<protein>
    <submittedName>
        <fullName evidence="7">Mast cell protease 1A-like isoform X1</fullName>
    </submittedName>
</protein>
<dbReference type="InterPro" id="IPR009003">
    <property type="entry name" value="Peptidase_S1_PA"/>
</dbReference>
<dbReference type="FunFam" id="2.40.10.10:FF:000068">
    <property type="entry name" value="transmembrane protease serine 2"/>
    <property type="match status" value="1"/>
</dbReference>
<dbReference type="KEGG" id="dvv:114329382"/>
<dbReference type="GO" id="GO:0006508">
    <property type="term" value="P:proteolysis"/>
    <property type="evidence" value="ECO:0007669"/>
    <property type="project" value="InterPro"/>
</dbReference>
<reference evidence="5" key="2">
    <citation type="submission" date="2025-05" db="UniProtKB">
        <authorList>
            <consortium name="EnsemblMetazoa"/>
        </authorList>
    </citation>
    <scope>IDENTIFICATION</scope>
</reference>
<feature type="chain" id="PRO_5027833423" evidence="3">
    <location>
        <begin position="23"/>
        <end position="256"/>
    </location>
</feature>
<dbReference type="SMART" id="SM00020">
    <property type="entry name" value="Tryp_SPc"/>
    <property type="match status" value="1"/>
</dbReference>
<dbReference type="InParanoid" id="A0A6P7FMP0"/>
<reference evidence="7" key="1">
    <citation type="submission" date="2025-04" db="UniProtKB">
        <authorList>
            <consortium name="RefSeq"/>
        </authorList>
    </citation>
    <scope>IDENTIFICATION</scope>
    <source>
        <tissue evidence="7">Whole insect</tissue>
    </source>
</reference>
<dbReference type="RefSeq" id="XP_028134263.1">
    <property type="nucleotide sequence ID" value="XM_028278462.1"/>
</dbReference>
<accession>A0A6P7FMP0</accession>
<dbReference type="CDD" id="cd00190">
    <property type="entry name" value="Tryp_SPc"/>
    <property type="match status" value="1"/>
</dbReference>
<dbReference type="EnsemblMetazoa" id="XM_028278462.2">
    <property type="protein sequence ID" value="XP_028134263.1"/>
    <property type="gene ID" value="LOC114329382"/>
</dbReference>
<dbReference type="InterPro" id="IPR051487">
    <property type="entry name" value="Ser/Thr_Proteases_Immune/Dev"/>
</dbReference>
<dbReference type="InterPro" id="IPR001254">
    <property type="entry name" value="Trypsin_dom"/>
</dbReference>
<dbReference type="InterPro" id="IPR001314">
    <property type="entry name" value="Peptidase_S1A"/>
</dbReference>
<sequence>MFKMRNFTWCITLLICTLLVNNNPLADNHLRIIGGYEAKIEDHPWIVLLESKLGYFSYSCGGSLLNEDTVLTAAHCFNHSKQWSIYSILAGTHDITQPGMKIQVKDVKIHEYYRSSMGINNDIAIVKLAQKVEFSNKIQPARLPNQDDQLPEGAPLLAAGWGKTKMNVPKGSDVLKAVRMEVLPQETCTNEGWLNKVICAGDIINGAAYEGDSGGPLEYDGVVVGVSSYGVGPFLCGAFTSVADYRRWIDETIHAF</sequence>
<dbReference type="PRINTS" id="PR00722">
    <property type="entry name" value="CHYMOTRYPSIN"/>
</dbReference>
<evidence type="ECO:0000256" key="3">
    <source>
        <dbReference type="SAM" id="SignalP"/>
    </source>
</evidence>
<evidence type="ECO:0000256" key="2">
    <source>
        <dbReference type="ARBA" id="ARBA00024195"/>
    </source>
</evidence>
<dbReference type="AlphaFoldDB" id="A0A6P7FMP0"/>
<evidence type="ECO:0000313" key="7">
    <source>
        <dbReference type="RefSeq" id="XP_028134263.1"/>
    </source>
</evidence>
<keyword evidence="6" id="KW-1185">Reference proteome</keyword>
<dbReference type="PROSITE" id="PS00134">
    <property type="entry name" value="TRYPSIN_HIS"/>
    <property type="match status" value="1"/>
</dbReference>
<name>A0A6P7FMP0_DIAVI</name>
<dbReference type="InterPro" id="IPR043504">
    <property type="entry name" value="Peptidase_S1_PA_chymotrypsin"/>
</dbReference>
<evidence type="ECO:0000256" key="1">
    <source>
        <dbReference type="ARBA" id="ARBA00023157"/>
    </source>
</evidence>
<dbReference type="PANTHER" id="PTHR24256">
    <property type="entry name" value="TRYPTASE-RELATED"/>
    <property type="match status" value="1"/>
</dbReference>
<evidence type="ECO:0000259" key="4">
    <source>
        <dbReference type="PROSITE" id="PS50240"/>
    </source>
</evidence>
<keyword evidence="3" id="KW-0732">Signal</keyword>
<evidence type="ECO:0000313" key="6">
    <source>
        <dbReference type="Proteomes" id="UP001652700"/>
    </source>
</evidence>
<dbReference type="GO" id="GO:0004252">
    <property type="term" value="F:serine-type endopeptidase activity"/>
    <property type="evidence" value="ECO:0007669"/>
    <property type="project" value="InterPro"/>
</dbReference>
<organism evidence="7">
    <name type="scientific">Diabrotica virgifera virgifera</name>
    <name type="common">western corn rootworm</name>
    <dbReference type="NCBI Taxonomy" id="50390"/>
    <lineage>
        <taxon>Eukaryota</taxon>
        <taxon>Metazoa</taxon>
        <taxon>Ecdysozoa</taxon>
        <taxon>Arthropoda</taxon>
        <taxon>Hexapoda</taxon>
        <taxon>Insecta</taxon>
        <taxon>Pterygota</taxon>
        <taxon>Neoptera</taxon>
        <taxon>Endopterygota</taxon>
        <taxon>Coleoptera</taxon>
        <taxon>Polyphaga</taxon>
        <taxon>Cucujiformia</taxon>
        <taxon>Chrysomeloidea</taxon>
        <taxon>Chrysomelidae</taxon>
        <taxon>Galerucinae</taxon>
        <taxon>Diabroticina</taxon>
        <taxon>Diabroticites</taxon>
        <taxon>Diabrotica</taxon>
    </lineage>
</organism>
<dbReference type="Pfam" id="PF00089">
    <property type="entry name" value="Trypsin"/>
    <property type="match status" value="1"/>
</dbReference>
<comment type="similarity">
    <text evidence="2">Belongs to the peptidase S1 family. CLIP subfamily.</text>
</comment>
<keyword evidence="1" id="KW-1015">Disulfide bond</keyword>
<dbReference type="Gene3D" id="2.40.10.10">
    <property type="entry name" value="Trypsin-like serine proteases"/>
    <property type="match status" value="1"/>
</dbReference>
<dbReference type="FunCoup" id="A0A6P7FMP0">
    <property type="interactions" value="58"/>
</dbReference>
<dbReference type="PROSITE" id="PS50240">
    <property type="entry name" value="TRYPSIN_DOM"/>
    <property type="match status" value="1"/>
</dbReference>
<feature type="domain" description="Peptidase S1" evidence="4">
    <location>
        <begin position="32"/>
        <end position="254"/>
    </location>
</feature>
<dbReference type="Proteomes" id="UP001652700">
    <property type="component" value="Unplaced"/>
</dbReference>
<dbReference type="GeneID" id="114329382"/>
<dbReference type="SUPFAM" id="SSF50494">
    <property type="entry name" value="Trypsin-like serine proteases"/>
    <property type="match status" value="1"/>
</dbReference>
<evidence type="ECO:0000313" key="5">
    <source>
        <dbReference type="EnsemblMetazoa" id="XP_028134263.1"/>
    </source>
</evidence>
<dbReference type="OrthoDB" id="10051896at2759"/>